<dbReference type="STRING" id="52838.A0A4S8IWT2"/>
<keyword evidence="3 4" id="KW-0964">Secreted</keyword>
<dbReference type="Proteomes" id="UP000317650">
    <property type="component" value="Chromosome 10"/>
</dbReference>
<sequence length="190" mass="20302">MASSPHSSSPIHHLLVFFLLFAAATAFPVTSEFELGSQKRIHFRVYFHETFLGPDNTTVTVVNMSLPYTFGDIDIFDAVLRVGSDASSTVVGRAQGAGFHMSQQEEASLIPLVLVFTAGEFADSTLTAIGRLDASGKAERAIVGGTGVFQYAWGKLASELVTSSVEGLVAAFDVYVIYYTDVGLSASPHD</sequence>
<evidence type="ECO:0000256" key="3">
    <source>
        <dbReference type="ARBA" id="ARBA00022525"/>
    </source>
</evidence>
<evidence type="ECO:0000256" key="4">
    <source>
        <dbReference type="RuleBase" id="RU363099"/>
    </source>
</evidence>
<dbReference type="GO" id="GO:0048046">
    <property type="term" value="C:apoplast"/>
    <property type="evidence" value="ECO:0007669"/>
    <property type="project" value="UniProtKB-SubCell"/>
</dbReference>
<evidence type="ECO:0000256" key="1">
    <source>
        <dbReference type="ARBA" id="ARBA00010746"/>
    </source>
</evidence>
<dbReference type="AlphaFoldDB" id="A0A4S8IWT2"/>
<dbReference type="InterPro" id="IPR004265">
    <property type="entry name" value="Dirigent"/>
</dbReference>
<keyword evidence="6" id="KW-1185">Reference proteome</keyword>
<gene>
    <name evidence="5" type="ORF">C4D60_Mb10t13340</name>
</gene>
<reference evidence="5 6" key="1">
    <citation type="journal article" date="2019" name="Nat. Plants">
        <title>Genome sequencing of Musa balbisiana reveals subgenome evolution and function divergence in polyploid bananas.</title>
        <authorList>
            <person name="Yao X."/>
        </authorList>
    </citation>
    <scope>NUCLEOTIDE SEQUENCE [LARGE SCALE GENOMIC DNA]</scope>
    <source>
        <strain evidence="6">cv. DH-PKW</strain>
        <tissue evidence="5">Leaves</tissue>
    </source>
</reference>
<comment type="similarity">
    <text evidence="1 4">Belongs to the plant dirigent protein family.</text>
</comment>
<dbReference type="PANTHER" id="PTHR21495">
    <property type="entry name" value="NUCLEOPORIN-RELATED"/>
    <property type="match status" value="1"/>
</dbReference>
<keyword evidence="4" id="KW-0732">Signal</keyword>
<comment type="subunit">
    <text evidence="2 4">Homodimer.</text>
</comment>
<protein>
    <recommendedName>
        <fullName evidence="4">Dirigent protein</fullName>
    </recommendedName>
</protein>
<dbReference type="GO" id="GO:0009699">
    <property type="term" value="P:phenylpropanoid biosynthetic process"/>
    <property type="evidence" value="ECO:0007669"/>
    <property type="project" value="UniProtKB-ARBA"/>
</dbReference>
<accession>A0A4S8IWT2</accession>
<comment type="subcellular location">
    <subcellularLocation>
        <location evidence="4">Secreted</location>
        <location evidence="4">Extracellular space</location>
        <location evidence="4">Apoplast</location>
    </subcellularLocation>
</comment>
<feature type="signal peptide" evidence="4">
    <location>
        <begin position="1"/>
        <end position="26"/>
    </location>
</feature>
<dbReference type="Gene3D" id="2.40.480.10">
    <property type="entry name" value="Allene oxide cyclase-like"/>
    <property type="match status" value="1"/>
</dbReference>
<evidence type="ECO:0000313" key="5">
    <source>
        <dbReference type="EMBL" id="THU53337.1"/>
    </source>
</evidence>
<evidence type="ECO:0000313" key="6">
    <source>
        <dbReference type="Proteomes" id="UP000317650"/>
    </source>
</evidence>
<comment type="caution">
    <text evidence="5">The sequence shown here is derived from an EMBL/GenBank/DDBJ whole genome shotgun (WGS) entry which is preliminary data.</text>
</comment>
<dbReference type="InterPro" id="IPR044859">
    <property type="entry name" value="Allene_oxi_cyc_Dirigent"/>
</dbReference>
<evidence type="ECO:0000256" key="2">
    <source>
        <dbReference type="ARBA" id="ARBA00011738"/>
    </source>
</evidence>
<name>A0A4S8IWT2_MUSBA</name>
<keyword evidence="4" id="KW-0052">Apoplast</keyword>
<proteinExistence type="inferred from homology"/>
<feature type="chain" id="PRO_5021040875" description="Dirigent protein" evidence="4">
    <location>
        <begin position="27"/>
        <end position="190"/>
    </location>
</feature>
<organism evidence="5 6">
    <name type="scientific">Musa balbisiana</name>
    <name type="common">Banana</name>
    <dbReference type="NCBI Taxonomy" id="52838"/>
    <lineage>
        <taxon>Eukaryota</taxon>
        <taxon>Viridiplantae</taxon>
        <taxon>Streptophyta</taxon>
        <taxon>Embryophyta</taxon>
        <taxon>Tracheophyta</taxon>
        <taxon>Spermatophyta</taxon>
        <taxon>Magnoliopsida</taxon>
        <taxon>Liliopsida</taxon>
        <taxon>Zingiberales</taxon>
        <taxon>Musaceae</taxon>
        <taxon>Musa</taxon>
    </lineage>
</organism>
<dbReference type="EMBL" id="PYDT01000008">
    <property type="protein sequence ID" value="THU53337.1"/>
    <property type="molecule type" value="Genomic_DNA"/>
</dbReference>
<comment type="function">
    <text evidence="4">Dirigent proteins impart stereoselectivity on the phenoxy radical-coupling reaction, yielding optically active lignans from two molecules of coniferyl alcohol in the biosynthesis of lignans, flavonolignans, and alkaloids and thus plays a central role in plant secondary metabolism.</text>
</comment>
<dbReference type="Pfam" id="PF03018">
    <property type="entry name" value="Dirigent"/>
    <property type="match status" value="1"/>
</dbReference>